<dbReference type="CDD" id="cd01750">
    <property type="entry name" value="GATase1_CobQ"/>
    <property type="match status" value="1"/>
</dbReference>
<keyword evidence="2" id="KW-0378">Hydrolase</keyword>
<sequence length="243" mass="26810">MNLTLFHFYSDQLNLYGDRGNVIALKKRAEWRGITLDVVDVKAASAVDLTKADVLLIGGGPDRLQALCTDDLRGIKGEFKQAIDDGVSALTIGGGYQLLGEYYELPDGKKLQGLGVLDFYTHSPSSGPRERLIGNILLESPRFGRIAGFENHGGRTYHDYETLGDVVAGHGNNGKDKKEGLLYNNLIGTYLHGPVLPKNPALTDFLLEAAWKRKTGNPLPPYEQNELENAANRHLWDVHEKKV</sequence>
<comment type="catalytic activity">
    <reaction evidence="2">
        <text>beta-D-GlcNAc-(1-&gt;4)-Mur2Ac(oyl-L-Ala-gamma-D-Glu-L-Lys-D-Ala-D-Ala)-di-trans,octa-cis-undecaprenyl diphosphate + L-glutamine + ATP + H2O = beta-D-GlcNAc-(1-&gt;4)-Mur2Ac(oyl-L-Ala-D-isoglutaminyl-L-Lys-D-Ala-D-Ala)-di-trans,octa-cis-undecaprenyl diphosphate + L-glutamate + ADP + phosphate + H(+)</text>
        <dbReference type="Rhea" id="RHEA:57928"/>
        <dbReference type="ChEBI" id="CHEBI:15377"/>
        <dbReference type="ChEBI" id="CHEBI:15378"/>
        <dbReference type="ChEBI" id="CHEBI:29985"/>
        <dbReference type="ChEBI" id="CHEBI:30616"/>
        <dbReference type="ChEBI" id="CHEBI:43474"/>
        <dbReference type="ChEBI" id="CHEBI:58359"/>
        <dbReference type="ChEBI" id="CHEBI:60033"/>
        <dbReference type="ChEBI" id="CHEBI:62233"/>
        <dbReference type="ChEBI" id="CHEBI:456216"/>
        <dbReference type="EC" id="6.3.5.13"/>
    </reaction>
</comment>
<keyword evidence="2" id="KW-0133">Cell shape</keyword>
<comment type="caution">
    <text evidence="4">The sequence shown here is derived from an EMBL/GenBank/DDBJ whole genome shotgun (WGS) entry which is preliminary data.</text>
</comment>
<comment type="subunit">
    <text evidence="2">Forms a heterodimer with MurT.</text>
</comment>
<dbReference type="InterPro" id="IPR011698">
    <property type="entry name" value="GATase_3"/>
</dbReference>
<dbReference type="InterPro" id="IPR043702">
    <property type="entry name" value="Lipid_II_synth_GatD"/>
</dbReference>
<evidence type="ECO:0000313" key="5">
    <source>
        <dbReference type="Proteomes" id="UP001556040"/>
    </source>
</evidence>
<dbReference type="PROSITE" id="PS51274">
    <property type="entry name" value="GATASE_COBBQ"/>
    <property type="match status" value="1"/>
</dbReference>
<dbReference type="Pfam" id="PF07685">
    <property type="entry name" value="GATase_3"/>
    <property type="match status" value="1"/>
</dbReference>
<comment type="pathway">
    <text evidence="2">Cell wall biogenesis; peptidoglycan biosynthesis.</text>
</comment>
<comment type="similarity">
    <text evidence="2">Belongs to the CobB/CobQ family. GatD subfamily.</text>
</comment>
<dbReference type="PANTHER" id="PTHR21343">
    <property type="entry name" value="DETHIOBIOTIN SYNTHETASE"/>
    <property type="match status" value="1"/>
</dbReference>
<dbReference type="EC" id="6.3.5.13" evidence="2"/>
<evidence type="ECO:0000256" key="1">
    <source>
        <dbReference type="ARBA" id="ARBA00022962"/>
    </source>
</evidence>
<proteinExistence type="inferred from homology"/>
<organism evidence="4 5">
    <name type="scientific">Jeotgalibacillus marinus</name>
    <dbReference type="NCBI Taxonomy" id="86667"/>
    <lineage>
        <taxon>Bacteria</taxon>
        <taxon>Bacillati</taxon>
        <taxon>Bacillota</taxon>
        <taxon>Bacilli</taxon>
        <taxon>Bacillales</taxon>
        <taxon>Caryophanaceae</taxon>
        <taxon>Jeotgalibacillus</taxon>
    </lineage>
</organism>
<keyword evidence="1 2" id="KW-0315">Glutamine amidotransferase</keyword>
<keyword evidence="2" id="KW-0573">Peptidoglycan synthesis</keyword>
<comment type="caution">
    <text evidence="2">Lacks conserved residue(s) required for the propagation of feature annotation.</text>
</comment>
<evidence type="ECO:0000256" key="2">
    <source>
        <dbReference type="HAMAP-Rule" id="MF_02213"/>
    </source>
</evidence>
<protein>
    <recommendedName>
        <fullName evidence="2">Lipid II isoglutaminyl synthase (glutamine-hydrolyzing) subunit GatD</fullName>
        <ecNumber evidence="2">6.3.5.13</ecNumber>
    </recommendedName>
    <alternativeName>
        <fullName evidence="2">Lipid II isoglutaminyl synthase glutaminase subunit</fullName>
        <ecNumber evidence="2">3.5.1.2</ecNumber>
    </alternativeName>
</protein>
<feature type="domain" description="CobB/CobQ-like glutamine amidotransferase" evidence="3">
    <location>
        <begin position="7"/>
        <end position="199"/>
    </location>
</feature>
<dbReference type="EMBL" id="JBFMIA010000008">
    <property type="protein sequence ID" value="MEW9502223.1"/>
    <property type="molecule type" value="Genomic_DNA"/>
</dbReference>
<dbReference type="PANTHER" id="PTHR21343:SF9">
    <property type="entry name" value="LIPID II ISOGLUTAMINYL SYNTHASE (GLUTAMINE-HYDROLYZING) SUBUNIT GATD"/>
    <property type="match status" value="1"/>
</dbReference>
<dbReference type="HAMAP" id="MF_02213">
    <property type="entry name" value="Lipid_II_synth_GatD"/>
    <property type="match status" value="1"/>
</dbReference>
<keyword evidence="2" id="KW-0961">Cell wall biogenesis/degradation</keyword>
<gene>
    <name evidence="2" type="primary">gatD</name>
    <name evidence="4" type="ORF">AB1471_10495</name>
</gene>
<feature type="active site" evidence="2">
    <location>
        <position position="192"/>
    </location>
</feature>
<dbReference type="InterPro" id="IPR033949">
    <property type="entry name" value="CobQ_GATase1"/>
</dbReference>
<dbReference type="EC" id="3.5.1.2" evidence="2"/>
<keyword evidence="2" id="KW-0436">Ligase</keyword>
<dbReference type="SUPFAM" id="SSF52317">
    <property type="entry name" value="Class I glutamine amidotransferase-like"/>
    <property type="match status" value="1"/>
</dbReference>
<dbReference type="InterPro" id="IPR029062">
    <property type="entry name" value="Class_I_gatase-like"/>
</dbReference>
<reference evidence="4 5" key="1">
    <citation type="journal article" date="1979" name="Int. J. Syst. Evol. Microbiol.">
        <title>Bacillus globisporus subsp. marinus subsp. nov.</title>
        <authorList>
            <person name="Liu H."/>
        </authorList>
    </citation>
    <scope>NUCLEOTIDE SEQUENCE [LARGE SCALE GENOMIC DNA]</scope>
    <source>
        <strain evidence="4 5">DSM 1297</strain>
    </source>
</reference>
<comment type="function">
    <text evidence="2">The lipid II isoglutaminyl synthase complex catalyzes the formation of alpha-D-isoglutamine in the cell wall lipid II stem peptide. The GatD subunit catalyzes the hydrolysis of glutamine to glutamate and ammonia. The resulting ammonia molecule is channeled to the active site of MurT.</text>
</comment>
<evidence type="ECO:0000259" key="3">
    <source>
        <dbReference type="Pfam" id="PF07685"/>
    </source>
</evidence>
<dbReference type="Gene3D" id="3.40.50.880">
    <property type="match status" value="1"/>
</dbReference>
<comment type="catalytic activity">
    <reaction evidence="2">
        <text>L-glutamine + H2O = L-glutamate + NH4(+)</text>
        <dbReference type="Rhea" id="RHEA:15889"/>
        <dbReference type="ChEBI" id="CHEBI:15377"/>
        <dbReference type="ChEBI" id="CHEBI:28938"/>
        <dbReference type="ChEBI" id="CHEBI:29985"/>
        <dbReference type="ChEBI" id="CHEBI:58359"/>
        <dbReference type="EC" id="3.5.1.2"/>
    </reaction>
</comment>
<dbReference type="Proteomes" id="UP001556040">
    <property type="component" value="Unassembled WGS sequence"/>
</dbReference>
<keyword evidence="5" id="KW-1185">Reference proteome</keyword>
<name>A0ABV3Q5Y6_9BACL</name>
<evidence type="ECO:0000313" key="4">
    <source>
        <dbReference type="EMBL" id="MEW9502223.1"/>
    </source>
</evidence>
<accession>A0ABV3Q5Y6</accession>
<feature type="binding site" evidence="2">
    <location>
        <position position="131"/>
    </location>
    <ligand>
        <name>substrate</name>
    </ligand>
</feature>
<dbReference type="RefSeq" id="WP_367779711.1">
    <property type="nucleotide sequence ID" value="NZ_JBFMIA010000008.1"/>
</dbReference>